<feature type="chain" id="PRO_5003690229" evidence="1">
    <location>
        <begin position="30"/>
        <end position="388"/>
    </location>
</feature>
<dbReference type="Proteomes" id="UP000004775">
    <property type="component" value="Unassembled WGS sequence"/>
</dbReference>
<evidence type="ECO:0000313" key="3">
    <source>
        <dbReference type="Proteomes" id="UP000004775"/>
    </source>
</evidence>
<gene>
    <name evidence="2" type="ORF">MICAH_3710010</name>
</gene>
<dbReference type="AlphaFoldDB" id="I4HVE2"/>
<evidence type="ECO:0000313" key="2">
    <source>
        <dbReference type="EMBL" id="CCI26016.1"/>
    </source>
</evidence>
<evidence type="ECO:0000256" key="1">
    <source>
        <dbReference type="SAM" id="SignalP"/>
    </source>
</evidence>
<sequence length="388" mass="43136">MNKYLRHLLLTIAGIYLILMSSFLSPAFAQVSYTPPAQSASVLRDIPFNQAVPVDEAYRKEFENCDQKDTFRGFSLPIIRRCKNDPNNVKALLKFSDGTIFIESKLSLDIDGSWLACKGQGAPTSQCPTSFSWPTETQEPNKFVDPDNFAYIVNPVSNFQKSNDPGGNQLFEKKTGVKLGDLGVVVYKNKVVPVFVADSGPYNKLGEGSSLLHQLIGEDKCKPGKRRTDGKTRPDLEKRWTSDTYCEDHKDVSVDDKVLFFIFPNSKISDLSPSNAVAKINAEALKRFENLKDNRQGVIQLNQPQSGQSFAVNTAVTFSGTANPEVSRIKVSIGPGGLFEIADLKNIKKNWTFQQVFNTKGINRPVTIQPFNATDKPLKPLNFTITIQ</sequence>
<protein>
    <submittedName>
        <fullName evidence="2">Uncharacterized protein</fullName>
    </submittedName>
</protein>
<dbReference type="HOGENOM" id="CLU_711361_0_0_3"/>
<name>I4HVE2_MICAE</name>
<comment type="caution">
    <text evidence="2">The sequence shown here is derived from an EMBL/GenBank/DDBJ whole genome shotgun (WGS) entry which is preliminary data.</text>
</comment>
<feature type="signal peptide" evidence="1">
    <location>
        <begin position="1"/>
        <end position="29"/>
    </location>
</feature>
<accession>I4HVE2</accession>
<dbReference type="RefSeq" id="WP_002797704.1">
    <property type="nucleotide sequence ID" value="NZ_HE973759.1"/>
</dbReference>
<reference evidence="2 3" key="1">
    <citation type="submission" date="2012-04" db="EMBL/GenBank/DDBJ databases">
        <authorList>
            <person name="Genoscope - CEA"/>
        </authorList>
    </citation>
    <scope>NUCLEOTIDE SEQUENCE [LARGE SCALE GENOMIC DNA]</scope>
    <source>
        <strain evidence="2 3">9809</strain>
    </source>
</reference>
<proteinExistence type="predicted"/>
<keyword evidence="1" id="KW-0732">Signal</keyword>
<organism evidence="2 3">
    <name type="scientific">Microcystis aeruginosa PCC 9809</name>
    <dbReference type="NCBI Taxonomy" id="1160285"/>
    <lineage>
        <taxon>Bacteria</taxon>
        <taxon>Bacillati</taxon>
        <taxon>Cyanobacteriota</taxon>
        <taxon>Cyanophyceae</taxon>
        <taxon>Oscillatoriophycideae</taxon>
        <taxon>Chroococcales</taxon>
        <taxon>Microcystaceae</taxon>
        <taxon>Microcystis</taxon>
    </lineage>
</organism>
<dbReference type="EMBL" id="CAIO01000303">
    <property type="protein sequence ID" value="CCI26016.1"/>
    <property type="molecule type" value="Genomic_DNA"/>
</dbReference>